<feature type="domain" description="Plasmid partition protein putative N-terminal" evidence="2">
    <location>
        <begin position="23"/>
        <end position="125"/>
    </location>
</feature>
<accession>A0A0N9MWJ0</accession>
<evidence type="ECO:0000256" key="1">
    <source>
        <dbReference type="SAM" id="Coils"/>
    </source>
</evidence>
<dbReference type="AlphaFoldDB" id="A0A0N9MWJ0"/>
<dbReference type="InterPro" id="IPR002596">
    <property type="entry name" value="Plasmid_parti"/>
</dbReference>
<organism evidence="3">
    <name type="scientific">Borrelia miyamotoi LB-2001</name>
    <dbReference type="NCBI Taxonomy" id="1302858"/>
    <lineage>
        <taxon>Bacteria</taxon>
        <taxon>Pseudomonadati</taxon>
        <taxon>Spirochaetota</taxon>
        <taxon>Spirochaetia</taxon>
        <taxon>Spirochaetales</taxon>
        <taxon>Borreliaceae</taxon>
        <taxon>Borrelia</taxon>
    </lineage>
</organism>
<dbReference type="RefSeq" id="WP_070401580.1">
    <property type="nucleotide sequence ID" value="NZ_KT355574.1"/>
</dbReference>
<name>A0A0N9MWJ0_9SPIR</name>
<keyword evidence="1" id="KW-0175">Coiled coil</keyword>
<dbReference type="EMBL" id="KT355574">
    <property type="protein sequence ID" value="ALG87093.1"/>
    <property type="molecule type" value="Genomic_DNA"/>
</dbReference>
<dbReference type="Pfam" id="PF01672">
    <property type="entry name" value="Plasmid_parti_N"/>
    <property type="match status" value="1"/>
</dbReference>
<evidence type="ECO:0000313" key="3">
    <source>
        <dbReference type="EMBL" id="ALG87093.1"/>
    </source>
</evidence>
<proteinExistence type="predicted"/>
<sequence>MKIDILNTIKSRVGNSIQVGASSDKERAKLRYRQLKEEIRARTLNEAINKVELAKALYEIKKNKLYRFDGYDNFYGFCLNYKFSRTMIYRYIKIGAYLEKDSISEQDVIHSSLNKIINDIRVKDSDSKYKPVIIRFNLEDKEKQLVLIKNKKRLEKFLLEYLLDNWESFITYNN</sequence>
<reference evidence="3" key="1">
    <citation type="journal article" date="2016" name="PLoS ONE">
        <title>Multiple and Diverse vsp and vlp Sequences in Borrelia miyamotoi, a Hard Tick-Borne Zoonotic Pathogen.</title>
        <authorList>
            <person name="Barbour A.G."/>
        </authorList>
    </citation>
    <scope>NUCLEOTIDE SEQUENCE</scope>
    <source>
        <strain evidence="3">LB-2001</strain>
        <plasmid evidence="3">cpD</plasmid>
    </source>
</reference>
<keyword evidence="3" id="KW-0614">Plasmid</keyword>
<evidence type="ECO:0000259" key="2">
    <source>
        <dbReference type="Pfam" id="PF01672"/>
    </source>
</evidence>
<feature type="coiled-coil region" evidence="1">
    <location>
        <begin position="25"/>
        <end position="64"/>
    </location>
</feature>
<dbReference type="NCBIfam" id="NF033725">
    <property type="entry name" value="borfam_49"/>
    <property type="match status" value="1"/>
</dbReference>
<gene>
    <name evidence="3" type="ORF">I871_D06</name>
</gene>
<geneLocation type="plasmid" evidence="3">
    <name>cpD</name>
</geneLocation>
<dbReference type="InterPro" id="IPR058550">
    <property type="entry name" value="Plasmid_parti_N"/>
</dbReference>
<protein>
    <recommendedName>
        <fullName evidence="2">Plasmid partition protein putative N-terminal domain-containing protein</fullName>
    </recommendedName>
</protein>